<dbReference type="InterPro" id="IPR003953">
    <property type="entry name" value="FAD-dep_OxRdtase_2_FAD-bd"/>
</dbReference>
<protein>
    <recommendedName>
        <fullName evidence="5">FAD-dependent oxidoreductase 2 FAD-binding domain-containing protein</fullName>
    </recommendedName>
</protein>
<keyword evidence="3" id="KW-0274">FAD</keyword>
<dbReference type="InterPro" id="IPR036188">
    <property type="entry name" value="FAD/NAD-bd_sf"/>
</dbReference>
<organism evidence="6 7">
    <name type="scientific">Sutterella megalosphaeroides</name>
    <dbReference type="NCBI Taxonomy" id="2494234"/>
    <lineage>
        <taxon>Bacteria</taxon>
        <taxon>Pseudomonadati</taxon>
        <taxon>Pseudomonadota</taxon>
        <taxon>Betaproteobacteria</taxon>
        <taxon>Burkholderiales</taxon>
        <taxon>Sutterellaceae</taxon>
        <taxon>Sutterella</taxon>
    </lineage>
</organism>
<dbReference type="OrthoDB" id="9813348at2"/>
<accession>A0A2Z6IBK7</accession>
<dbReference type="AlphaFoldDB" id="A0A2Z6IBK7"/>
<keyword evidence="2" id="KW-0285">Flavoprotein</keyword>
<reference evidence="6 7" key="1">
    <citation type="journal article" date="2018" name="Int. J. Syst. Evol. Microbiol.">
        <title>Mesosutterella multiformis gen. nov., sp. nov., a member of the family Sutterellaceae and Sutterella megalosphaeroides sp. nov., isolated from human faeces.</title>
        <authorList>
            <person name="Sakamoto M."/>
            <person name="Ikeyama N."/>
            <person name="Kunihiro T."/>
            <person name="Iino T."/>
            <person name="Yuki M."/>
            <person name="Ohkuma M."/>
        </authorList>
    </citation>
    <scope>NUCLEOTIDE SEQUENCE [LARGE SCALE GENOMIC DNA]</scope>
    <source>
        <strain evidence="6 7">6FBBBH3</strain>
    </source>
</reference>
<evidence type="ECO:0000256" key="2">
    <source>
        <dbReference type="ARBA" id="ARBA00022630"/>
    </source>
</evidence>
<gene>
    <name evidence="6" type="ORF">SUTMEG_09080</name>
</gene>
<evidence type="ECO:0000313" key="7">
    <source>
        <dbReference type="Proteomes" id="UP000271003"/>
    </source>
</evidence>
<dbReference type="PANTHER" id="PTHR43400:SF7">
    <property type="entry name" value="FAD-DEPENDENT OXIDOREDUCTASE 2 FAD BINDING DOMAIN-CONTAINING PROTEIN"/>
    <property type="match status" value="1"/>
</dbReference>
<dbReference type="Gene3D" id="3.90.700.10">
    <property type="entry name" value="Succinate dehydrogenase/fumarate reductase flavoprotein, catalytic domain"/>
    <property type="match status" value="1"/>
</dbReference>
<dbReference type="RefSeq" id="WP_120176669.1">
    <property type="nucleotide sequence ID" value="NZ_AP018786.1"/>
</dbReference>
<dbReference type="GO" id="GO:0016491">
    <property type="term" value="F:oxidoreductase activity"/>
    <property type="evidence" value="ECO:0007669"/>
    <property type="project" value="UniProtKB-KW"/>
</dbReference>
<proteinExistence type="predicted"/>
<dbReference type="PANTHER" id="PTHR43400">
    <property type="entry name" value="FUMARATE REDUCTASE"/>
    <property type="match status" value="1"/>
</dbReference>
<evidence type="ECO:0000256" key="1">
    <source>
        <dbReference type="ARBA" id="ARBA00001974"/>
    </source>
</evidence>
<dbReference type="KEGG" id="sutt:SUTMEG_09080"/>
<dbReference type="SUPFAM" id="SSF51905">
    <property type="entry name" value="FAD/NAD(P)-binding domain"/>
    <property type="match status" value="1"/>
</dbReference>
<dbReference type="Proteomes" id="UP000271003">
    <property type="component" value="Chromosome"/>
</dbReference>
<keyword evidence="7" id="KW-1185">Reference proteome</keyword>
<evidence type="ECO:0000313" key="6">
    <source>
        <dbReference type="EMBL" id="BBF23017.1"/>
    </source>
</evidence>
<name>A0A2Z6IBK7_9BURK</name>
<dbReference type="Gene3D" id="3.50.50.60">
    <property type="entry name" value="FAD/NAD(P)-binding domain"/>
    <property type="match status" value="1"/>
</dbReference>
<evidence type="ECO:0000256" key="3">
    <source>
        <dbReference type="ARBA" id="ARBA00022827"/>
    </source>
</evidence>
<dbReference type="PRINTS" id="PR00368">
    <property type="entry name" value="FADPNR"/>
</dbReference>
<dbReference type="InterPro" id="IPR027477">
    <property type="entry name" value="Succ_DH/fumarate_Rdtase_cat_sf"/>
</dbReference>
<comment type="cofactor">
    <cofactor evidence="1">
        <name>FAD</name>
        <dbReference type="ChEBI" id="CHEBI:57692"/>
    </cofactor>
</comment>
<dbReference type="SUPFAM" id="SSF56425">
    <property type="entry name" value="Succinate dehydrogenase/fumarate reductase flavoprotein, catalytic domain"/>
    <property type="match status" value="1"/>
</dbReference>
<dbReference type="EMBL" id="AP018786">
    <property type="protein sequence ID" value="BBF23017.1"/>
    <property type="molecule type" value="Genomic_DNA"/>
</dbReference>
<dbReference type="InterPro" id="IPR050315">
    <property type="entry name" value="FAD-oxidoreductase_2"/>
</dbReference>
<feature type="domain" description="FAD-dependent oxidoreductase 2 FAD-binding" evidence="5">
    <location>
        <begin position="63"/>
        <end position="487"/>
    </location>
</feature>
<dbReference type="Pfam" id="PF00890">
    <property type="entry name" value="FAD_binding_2"/>
    <property type="match status" value="1"/>
</dbReference>
<evidence type="ECO:0000256" key="4">
    <source>
        <dbReference type="ARBA" id="ARBA00023002"/>
    </source>
</evidence>
<sequence length="519" mass="54394">MREDCPRPTTTVAAFPKDVGAPNEPVRRRLLQGASLAAGLALVRPSAASVSLHPTETIAPYWDVIVIGSGMAGLTAALAAREAGAERVLLVEKGPLAGGHTLYSAGSLSAVSPKRQKPLGIEDSVDMLVRECIETGGAGVSLPHVRYIAEHSEAALDWLEAKGVPFSGVIFQALGTHRRRSYGVTGTASGRRYVIVLLEAARRAGVDVRFNLRATHLYRTESGTDGRASLEVEGPDGTQTLSAGGIVIASGGFTANAAMRAASDPRITPEMTTTANPEGLYWDGAQGDGILMGREIGAVTSGMENVMLLLYAGGRLVDYAGADIYVNREGERIVDETAGWSTVADAVMAAPGGDVWVITDSRSRKGATLGVKLASGIVHKSETIADMAEGMGIPPSALERTIARYNRAAEAGFDPATGKRVFAQKIEEPPFYWGRERLFVHMTLGGLLTTPDGQLVDEAHRRIPGFWAAGEVVGGIFGEERPGGMSLTSCVVLGRAAGKAAARRAAALKAGTPDETLLG</sequence>
<keyword evidence="4" id="KW-0560">Oxidoreductase</keyword>
<evidence type="ECO:0000259" key="5">
    <source>
        <dbReference type="Pfam" id="PF00890"/>
    </source>
</evidence>